<evidence type="ECO:0000313" key="6">
    <source>
        <dbReference type="Proteomes" id="UP000009336"/>
    </source>
</evidence>
<comment type="caution">
    <text evidence="5">The sequence shown here is derived from an EMBL/GenBank/DDBJ whole genome shotgun (WGS) entry which is preliminary data.</text>
</comment>
<dbReference type="RefSeq" id="WP_008913294.1">
    <property type="nucleotide sequence ID" value="NZ_KB233225.1"/>
</dbReference>
<dbReference type="PATRIC" id="fig|1141662.3.peg.3358"/>
<evidence type="ECO:0008006" key="7">
    <source>
        <dbReference type="Google" id="ProtNLM"/>
    </source>
</evidence>
<dbReference type="eggNOG" id="COG4886">
    <property type="taxonomic scope" value="Bacteria"/>
</dbReference>
<proteinExistence type="inferred from homology"/>
<dbReference type="InterPro" id="IPR052574">
    <property type="entry name" value="CDIRP"/>
</dbReference>
<dbReference type="SUPFAM" id="SSF52058">
    <property type="entry name" value="L domain-like"/>
    <property type="match status" value="1"/>
</dbReference>
<keyword evidence="6" id="KW-1185">Reference proteome</keyword>
<evidence type="ECO:0000256" key="4">
    <source>
        <dbReference type="ARBA" id="ARBA00022737"/>
    </source>
</evidence>
<organism evidence="5 6">
    <name type="scientific">Providencia burhodogranariea DSM 19968</name>
    <dbReference type="NCBI Taxonomy" id="1141662"/>
    <lineage>
        <taxon>Bacteria</taxon>
        <taxon>Pseudomonadati</taxon>
        <taxon>Pseudomonadota</taxon>
        <taxon>Gammaproteobacteria</taxon>
        <taxon>Enterobacterales</taxon>
        <taxon>Morganellaceae</taxon>
        <taxon>Providencia</taxon>
    </lineage>
</organism>
<protein>
    <recommendedName>
        <fullName evidence="7">Internalin-A</fullName>
    </recommendedName>
</protein>
<dbReference type="PANTHER" id="PTHR47566">
    <property type="match status" value="1"/>
</dbReference>
<dbReference type="InterPro" id="IPR014755">
    <property type="entry name" value="Cu-Rt/internalin_Ig-like"/>
</dbReference>
<dbReference type="Gene3D" id="2.60.40.1220">
    <property type="match status" value="1"/>
</dbReference>
<keyword evidence="4" id="KW-0677">Repeat</keyword>
<dbReference type="InterPro" id="IPR001611">
    <property type="entry name" value="Leu-rich_rpt"/>
</dbReference>
<name>K8W6F6_9GAMM</name>
<dbReference type="STRING" id="1141662.OOA_16559"/>
<dbReference type="PROSITE" id="PS51450">
    <property type="entry name" value="LRR"/>
    <property type="match status" value="4"/>
</dbReference>
<dbReference type="OrthoDB" id="6522186at2"/>
<keyword evidence="3" id="KW-0732">Signal</keyword>
<keyword evidence="2" id="KW-0433">Leucine-rich repeat</keyword>
<dbReference type="SMART" id="SM00365">
    <property type="entry name" value="LRR_SD22"/>
    <property type="match status" value="5"/>
</dbReference>
<evidence type="ECO:0000256" key="1">
    <source>
        <dbReference type="ARBA" id="ARBA00009432"/>
    </source>
</evidence>
<dbReference type="Gene3D" id="3.80.10.10">
    <property type="entry name" value="Ribonuclease Inhibitor"/>
    <property type="match status" value="2"/>
</dbReference>
<dbReference type="PANTHER" id="PTHR47566:SF1">
    <property type="entry name" value="PROTEIN NUD1"/>
    <property type="match status" value="1"/>
</dbReference>
<comment type="similarity">
    <text evidence="1">Belongs to the internalin family.</text>
</comment>
<sequence>MSKITFIDINLELAIKETLDLNPDENVTTENILLVKSLVVVSKGIFSLSGLEHAANLQKITFTDNNIISLEPLKDLNKLFSIGVAANINLPLDEILKFEKITELDLSLNNQMIGDIKKLSNLTELTTLWINDTTLTDVSFLSSLNKLVTLQLNNNNIQSLSSLNSNELIGLWCRTNNITTLSDVKNFGKTQRIMASDNNLVDLKFVSSMKYLTHLYVDANKLTSLHDVNNKTLTYINAAYNSLTNLDIDDAPSLVTLLAPHNSIKNIDNINSIPALTTLDLTENKLVDISNLGELKKLSVLYTRENPNISKYFLLSNTSMTQLITNNGGLSDELIKTLGQSDTLVLLGVADSNLTNVSFMKNYPAVKVLSLDSNNITDLTPLSTLSLQTLSCKFQKITLPDVKKGESTNIKLFNIVGTPPSIIFNTSGSLNNSLLVWDNSGSNSLTFSDKLSIGEFDGEVRQLVINA</sequence>
<evidence type="ECO:0000256" key="3">
    <source>
        <dbReference type="ARBA" id="ARBA00022729"/>
    </source>
</evidence>
<accession>K8W6F6</accession>
<dbReference type="AlphaFoldDB" id="K8W6F6"/>
<dbReference type="Proteomes" id="UP000009336">
    <property type="component" value="Unassembled WGS sequence"/>
</dbReference>
<dbReference type="HOGENOM" id="CLU_557524_0_0_6"/>
<reference evidence="5 6" key="1">
    <citation type="journal article" date="2012" name="BMC Genomics">
        <title>Comparative genomics of bacteria in the genus Providencia isolated from wild Drosophila melanogaster.</title>
        <authorList>
            <person name="Galac M.R."/>
            <person name="Lazzaro B.P."/>
        </authorList>
    </citation>
    <scope>NUCLEOTIDE SEQUENCE [LARGE SCALE GENOMIC DNA]</scope>
    <source>
        <strain evidence="5 6">DSM 19968</strain>
    </source>
</reference>
<evidence type="ECO:0000313" key="5">
    <source>
        <dbReference type="EMBL" id="EKT55421.1"/>
    </source>
</evidence>
<evidence type="ECO:0000256" key="2">
    <source>
        <dbReference type="ARBA" id="ARBA00022614"/>
    </source>
</evidence>
<gene>
    <name evidence="5" type="ORF">OOA_16559</name>
</gene>
<dbReference type="GO" id="GO:0035591">
    <property type="term" value="F:signaling adaptor activity"/>
    <property type="evidence" value="ECO:0007669"/>
    <property type="project" value="TreeGrafter"/>
</dbReference>
<dbReference type="EMBL" id="AKKL01000046">
    <property type="protein sequence ID" value="EKT55421.1"/>
    <property type="molecule type" value="Genomic_DNA"/>
</dbReference>
<dbReference type="InterPro" id="IPR032675">
    <property type="entry name" value="LRR_dom_sf"/>
</dbReference>